<accession>A0ABY5PGF2</accession>
<dbReference type="Pfam" id="PF01261">
    <property type="entry name" value="AP_endonuc_2"/>
    <property type="match status" value="1"/>
</dbReference>
<dbReference type="EMBL" id="CP088295">
    <property type="protein sequence ID" value="UUY03705.1"/>
    <property type="molecule type" value="Genomic_DNA"/>
</dbReference>
<evidence type="ECO:0000313" key="3">
    <source>
        <dbReference type="Proteomes" id="UP001058860"/>
    </source>
</evidence>
<dbReference type="Gene3D" id="3.20.20.150">
    <property type="entry name" value="Divalent-metal-dependent TIM barrel enzymes"/>
    <property type="match status" value="1"/>
</dbReference>
<keyword evidence="3" id="KW-1185">Reference proteome</keyword>
<dbReference type="Proteomes" id="UP001058860">
    <property type="component" value="Chromosome"/>
</dbReference>
<dbReference type="InterPro" id="IPR036237">
    <property type="entry name" value="Xyl_isomerase-like_sf"/>
</dbReference>
<reference evidence="3" key="1">
    <citation type="submission" date="2021-11" db="EMBL/GenBank/DDBJ databases">
        <title>Cultivation dependent microbiological survey of springs from the worlds oldest radium mine currently devoted to the extraction of radon-saturated water.</title>
        <authorList>
            <person name="Kapinusova G."/>
            <person name="Smrhova T."/>
            <person name="Strejcek M."/>
            <person name="Suman J."/>
            <person name="Jani K."/>
            <person name="Pajer P."/>
            <person name="Uhlik O."/>
        </authorList>
    </citation>
    <scope>NUCLEOTIDE SEQUENCE [LARGE SCALE GENOMIC DNA]</scope>
    <source>
        <strain evidence="3">J379</strain>
    </source>
</reference>
<feature type="domain" description="Xylose isomerase-like TIM barrel" evidence="1">
    <location>
        <begin position="118"/>
        <end position="206"/>
    </location>
</feature>
<protein>
    <submittedName>
        <fullName evidence="2">TIM barrel protein</fullName>
    </submittedName>
</protein>
<name>A0ABY5PGF2_9ACTN</name>
<dbReference type="InterPro" id="IPR013022">
    <property type="entry name" value="Xyl_isomerase-like_TIM-brl"/>
</dbReference>
<proteinExistence type="predicted"/>
<dbReference type="SUPFAM" id="SSF51658">
    <property type="entry name" value="Xylose isomerase-like"/>
    <property type="match status" value="1"/>
</dbReference>
<sequence length="231" mass="24787">MNVAMVASPSVRSVLASHHPVGASTGCFTSLRGDWPGLVTAAHEVSSYAAELAALQAREFEGLLAFLELEPTLPFNDLSVHAPTKGLRGPDHLRTLLERLPLGIETIVVHPDTLGDGDELAALGSRLIVENMDGRKAFGQTADDLADVFARLPDAGFCFDIAHAWSIDPTMALAGELIDRFASRLREVHLSSLSADGRHIGLTDEHAALFAPLLRRCVDVPWILEAPVSQS</sequence>
<organism evidence="2 3">
    <name type="scientific">Svornostia abyssi</name>
    <dbReference type="NCBI Taxonomy" id="2898438"/>
    <lineage>
        <taxon>Bacteria</taxon>
        <taxon>Bacillati</taxon>
        <taxon>Actinomycetota</taxon>
        <taxon>Thermoleophilia</taxon>
        <taxon>Solirubrobacterales</taxon>
        <taxon>Baekduiaceae</taxon>
        <taxon>Svornostia</taxon>
    </lineage>
</organism>
<evidence type="ECO:0000259" key="1">
    <source>
        <dbReference type="Pfam" id="PF01261"/>
    </source>
</evidence>
<evidence type="ECO:0000313" key="2">
    <source>
        <dbReference type="EMBL" id="UUY03705.1"/>
    </source>
</evidence>
<dbReference type="RefSeq" id="WP_353864207.1">
    <property type="nucleotide sequence ID" value="NZ_CP088295.1"/>
</dbReference>
<gene>
    <name evidence="2" type="ORF">LRS13_24080</name>
</gene>